<feature type="transmembrane region" description="Helical" evidence="1">
    <location>
        <begin position="31"/>
        <end position="51"/>
    </location>
</feature>
<evidence type="ECO:0000313" key="3">
    <source>
        <dbReference type="Proteomes" id="UP001596333"/>
    </source>
</evidence>
<comment type="caution">
    <text evidence="2">The sequence shown here is derived from an EMBL/GenBank/DDBJ whole genome shotgun (WGS) entry which is preliminary data.</text>
</comment>
<keyword evidence="1" id="KW-0472">Membrane</keyword>
<organism evidence="2 3">
    <name type="scientific">Halorubrum trueperi</name>
    <dbReference type="NCBI Taxonomy" id="2004704"/>
    <lineage>
        <taxon>Archaea</taxon>
        <taxon>Methanobacteriati</taxon>
        <taxon>Methanobacteriota</taxon>
        <taxon>Stenosarchaea group</taxon>
        <taxon>Halobacteria</taxon>
        <taxon>Halobacteriales</taxon>
        <taxon>Haloferacaceae</taxon>
        <taxon>Halorubrum</taxon>
    </lineage>
</organism>
<evidence type="ECO:0000313" key="2">
    <source>
        <dbReference type="EMBL" id="MFC6887844.1"/>
    </source>
</evidence>
<keyword evidence="3" id="KW-1185">Reference proteome</keyword>
<proteinExistence type="predicted"/>
<name>A0ABD5UF00_9EURY</name>
<evidence type="ECO:0000256" key="1">
    <source>
        <dbReference type="SAM" id="Phobius"/>
    </source>
</evidence>
<protein>
    <submittedName>
        <fullName evidence="2">Uncharacterized protein</fullName>
    </submittedName>
</protein>
<dbReference type="EMBL" id="JBHSXI010000001">
    <property type="protein sequence ID" value="MFC6887844.1"/>
    <property type="molecule type" value="Genomic_DNA"/>
</dbReference>
<dbReference type="Proteomes" id="UP001596333">
    <property type="component" value="Unassembled WGS sequence"/>
</dbReference>
<dbReference type="RefSeq" id="WP_379764314.1">
    <property type="nucleotide sequence ID" value="NZ_JBHSXI010000001.1"/>
</dbReference>
<dbReference type="AlphaFoldDB" id="A0ABD5UF00"/>
<gene>
    <name evidence="2" type="ORF">ACFQEY_02070</name>
</gene>
<accession>A0ABD5UF00</accession>
<keyword evidence="1" id="KW-1133">Transmembrane helix</keyword>
<keyword evidence="1" id="KW-0812">Transmembrane</keyword>
<reference evidence="2 3" key="1">
    <citation type="journal article" date="2019" name="Int. J. Syst. Evol. Microbiol.">
        <title>The Global Catalogue of Microorganisms (GCM) 10K type strain sequencing project: providing services to taxonomists for standard genome sequencing and annotation.</title>
        <authorList>
            <consortium name="The Broad Institute Genomics Platform"/>
            <consortium name="The Broad Institute Genome Sequencing Center for Infectious Disease"/>
            <person name="Wu L."/>
            <person name="Ma J."/>
        </authorList>
    </citation>
    <scope>NUCLEOTIDE SEQUENCE [LARGE SCALE GENOMIC DNA]</scope>
    <source>
        <strain evidence="2 3">Y73</strain>
    </source>
</reference>
<sequence>MTTDAAEPPAADRSDSPLVDRWIALDRGWQALALGLGIVVVHVAGQTAAAFL</sequence>